<dbReference type="Gene3D" id="1.10.150.20">
    <property type="entry name" value="5' to 3' exonuclease, C-terminal subdomain"/>
    <property type="match status" value="1"/>
</dbReference>
<keyword evidence="2" id="KW-0234">DNA repair</keyword>
<keyword evidence="2" id="KW-0460">Magnesium</keyword>
<dbReference type="InterPro" id="IPR050116">
    <property type="entry name" value="DNA_polymerase-Y"/>
</dbReference>
<comment type="subcellular location">
    <subcellularLocation>
        <location evidence="2">Cytoplasm</location>
    </subcellularLocation>
</comment>
<evidence type="ECO:0000256" key="2">
    <source>
        <dbReference type="HAMAP-Rule" id="MF_01113"/>
    </source>
</evidence>
<keyword evidence="2" id="KW-0238">DNA-binding</keyword>
<keyword evidence="2" id="KW-0515">Mutator protein</keyword>
<comment type="subunit">
    <text evidence="2">Monomer.</text>
</comment>
<dbReference type="Gene3D" id="3.30.1490.100">
    <property type="entry name" value="DNA polymerase, Y-family, little finger domain"/>
    <property type="match status" value="1"/>
</dbReference>
<comment type="function">
    <text evidence="2">Poorly processive, error-prone DNA polymerase involved in untargeted mutagenesis. Copies undamaged DNA at stalled replication forks, which arise in vivo from mismatched or misaligned primer ends. These misaligned primers can be extended by PolIV. Exhibits no 3'-5' exonuclease (proofreading) activity. May be involved in translesional synthesis, in conjunction with the beta clamp from PolIII.</text>
</comment>
<dbReference type="InterPro" id="IPR036775">
    <property type="entry name" value="DNA_pol_Y-fam_lit_finger_sf"/>
</dbReference>
<keyword evidence="2" id="KW-0808">Transferase</keyword>
<dbReference type="PANTHER" id="PTHR11076:SF33">
    <property type="entry name" value="DNA POLYMERASE KAPPA"/>
    <property type="match status" value="1"/>
</dbReference>
<dbReference type="EMBL" id="FMYW01000009">
    <property type="protein sequence ID" value="SDC54522.1"/>
    <property type="molecule type" value="Genomic_DNA"/>
</dbReference>
<feature type="site" description="Substrate discrimination" evidence="2">
    <location>
        <position position="31"/>
    </location>
</feature>
<keyword evidence="2" id="KW-0239">DNA-directed DNA polymerase</keyword>
<dbReference type="Pfam" id="PF11799">
    <property type="entry name" value="IMS_C"/>
    <property type="match status" value="1"/>
</dbReference>
<dbReference type="SUPFAM" id="SSF100879">
    <property type="entry name" value="Lesion bypass DNA polymerase (Y-family), little finger domain"/>
    <property type="match status" value="1"/>
</dbReference>
<dbReference type="GO" id="GO:0006281">
    <property type="term" value="P:DNA repair"/>
    <property type="evidence" value="ECO:0007669"/>
    <property type="project" value="UniProtKB-UniRule"/>
</dbReference>
<dbReference type="CDD" id="cd03586">
    <property type="entry name" value="PolY_Pol_IV_kappa"/>
    <property type="match status" value="1"/>
</dbReference>
<dbReference type="GO" id="GO:0003887">
    <property type="term" value="F:DNA-directed DNA polymerase activity"/>
    <property type="evidence" value="ECO:0007669"/>
    <property type="project" value="UniProtKB-UniRule"/>
</dbReference>
<dbReference type="Pfam" id="PF00817">
    <property type="entry name" value="IMS"/>
    <property type="match status" value="1"/>
</dbReference>
<keyword evidence="2" id="KW-0227">DNA damage</keyword>
<dbReference type="GO" id="GO:0005829">
    <property type="term" value="C:cytosol"/>
    <property type="evidence" value="ECO:0007669"/>
    <property type="project" value="TreeGrafter"/>
</dbReference>
<keyword evidence="2" id="KW-0548">Nucleotidyltransferase</keyword>
<keyword evidence="2" id="KW-0963">Cytoplasm</keyword>
<dbReference type="InterPro" id="IPR001126">
    <property type="entry name" value="UmuC"/>
</dbReference>
<sequence length="433" mass="49648">MHEQIFEIRIVISESVFRMRSILHVDMNNFYASVECLYRPEIRNHPVAVAGDPLNRHGIILAKNMIAKKLGVTTGEAIWEAKRKAPGLVLVPPDYKKYLHFSRMAREIYYEYSDQVEAFGLDENWIDLTQSLPYLHSDPVSVANTIRRRVKEELGVTVSVGVSFNKIFAKLGSDLKKPDATTIIPYERFREIVWPLPVGDLLYVGRSTARKLELIAVNTIGDLARTDVAVLRRRLGKWGEILWLFANGMDTSPVRKISESEQIKSIGNGTTCPRDLQTEQDVRLVFTVLAESVAARLRDCCVKCQGVQIFLRDNALFTLSRQKKMEYPCCTSGPILETAMELFRQHYRWQKPLRSLSLSAIYLVTANRHMQLSLFDDTAEQLLVQEQIEKTIDMLRYRFGHNAVLRASALLDPKLTGFNPKEDHTIHPYSYFR</sequence>
<proteinExistence type="inferred from homology"/>
<evidence type="ECO:0000313" key="5">
    <source>
        <dbReference type="Proteomes" id="UP000198943"/>
    </source>
</evidence>
<dbReference type="EC" id="2.7.7.7" evidence="2"/>
<dbReference type="Gene3D" id="3.40.1170.60">
    <property type="match status" value="1"/>
</dbReference>
<feature type="domain" description="UmuC" evidence="3">
    <location>
        <begin position="22"/>
        <end position="205"/>
    </location>
</feature>
<accession>A0A1G6MG68</accession>
<dbReference type="HAMAP" id="MF_01113">
    <property type="entry name" value="DNApol_IV"/>
    <property type="match status" value="1"/>
</dbReference>
<keyword evidence="2" id="KW-0479">Metal-binding</keyword>
<feature type="binding site" evidence="2">
    <location>
        <position position="122"/>
    </location>
    <ligand>
        <name>Mg(2+)</name>
        <dbReference type="ChEBI" id="CHEBI:18420"/>
    </ligand>
</feature>
<evidence type="ECO:0000313" key="4">
    <source>
        <dbReference type="EMBL" id="SDC54522.1"/>
    </source>
</evidence>
<dbReference type="InterPro" id="IPR017961">
    <property type="entry name" value="DNA_pol_Y-fam_little_finger"/>
</dbReference>
<dbReference type="GO" id="GO:0003684">
    <property type="term" value="F:damaged DNA binding"/>
    <property type="evidence" value="ECO:0007669"/>
    <property type="project" value="InterPro"/>
</dbReference>
<dbReference type="PANTHER" id="PTHR11076">
    <property type="entry name" value="DNA REPAIR POLYMERASE UMUC / TRANSFERASE FAMILY MEMBER"/>
    <property type="match status" value="1"/>
</dbReference>
<feature type="binding site" evidence="2">
    <location>
        <position position="26"/>
    </location>
    <ligand>
        <name>Mg(2+)</name>
        <dbReference type="ChEBI" id="CHEBI:18420"/>
    </ligand>
</feature>
<dbReference type="InterPro" id="IPR022880">
    <property type="entry name" value="DNApol_IV"/>
</dbReference>
<feature type="active site" evidence="2">
    <location>
        <position position="123"/>
    </location>
</feature>
<dbReference type="PROSITE" id="PS50173">
    <property type="entry name" value="UMUC"/>
    <property type="match status" value="1"/>
</dbReference>
<dbReference type="GO" id="GO:0000287">
    <property type="term" value="F:magnesium ion binding"/>
    <property type="evidence" value="ECO:0007669"/>
    <property type="project" value="UniProtKB-UniRule"/>
</dbReference>
<evidence type="ECO:0000259" key="3">
    <source>
        <dbReference type="PROSITE" id="PS50173"/>
    </source>
</evidence>
<dbReference type="GO" id="GO:0042276">
    <property type="term" value="P:error-prone translesion synthesis"/>
    <property type="evidence" value="ECO:0007669"/>
    <property type="project" value="TreeGrafter"/>
</dbReference>
<comment type="catalytic activity">
    <reaction evidence="2">
        <text>DNA(n) + a 2'-deoxyribonucleoside 5'-triphosphate = DNA(n+1) + diphosphate</text>
        <dbReference type="Rhea" id="RHEA:22508"/>
        <dbReference type="Rhea" id="RHEA-COMP:17339"/>
        <dbReference type="Rhea" id="RHEA-COMP:17340"/>
        <dbReference type="ChEBI" id="CHEBI:33019"/>
        <dbReference type="ChEBI" id="CHEBI:61560"/>
        <dbReference type="ChEBI" id="CHEBI:173112"/>
        <dbReference type="EC" id="2.7.7.7"/>
    </reaction>
</comment>
<dbReference type="Proteomes" id="UP000198943">
    <property type="component" value="Unassembled WGS sequence"/>
</dbReference>
<dbReference type="InterPro" id="IPR043502">
    <property type="entry name" value="DNA/RNA_pol_sf"/>
</dbReference>
<dbReference type="AlphaFoldDB" id="A0A1G6MG68"/>
<comment type="similarity">
    <text evidence="1 2">Belongs to the DNA polymerase type-Y family.</text>
</comment>
<keyword evidence="2" id="KW-0235">DNA replication</keyword>
<keyword evidence="5" id="KW-1185">Reference proteome</keyword>
<evidence type="ECO:0000256" key="1">
    <source>
        <dbReference type="ARBA" id="ARBA00010945"/>
    </source>
</evidence>
<comment type="cofactor">
    <cofactor evidence="2">
        <name>Mg(2+)</name>
        <dbReference type="ChEBI" id="CHEBI:18420"/>
    </cofactor>
    <text evidence="2">Binds 2 magnesium ions per subunit.</text>
</comment>
<dbReference type="SUPFAM" id="SSF56672">
    <property type="entry name" value="DNA/RNA polymerases"/>
    <property type="match status" value="1"/>
</dbReference>
<dbReference type="InterPro" id="IPR043128">
    <property type="entry name" value="Rev_trsase/Diguanyl_cyclase"/>
</dbReference>
<dbReference type="GO" id="GO:0009432">
    <property type="term" value="P:SOS response"/>
    <property type="evidence" value="ECO:0007669"/>
    <property type="project" value="TreeGrafter"/>
</dbReference>
<gene>
    <name evidence="2" type="primary">dinB</name>
    <name evidence="4" type="ORF">SAMN04487864_109113</name>
</gene>
<protein>
    <recommendedName>
        <fullName evidence="2">DNA polymerase IV</fullName>
        <shortName evidence="2">Pol IV</shortName>
        <ecNumber evidence="2">2.7.7.7</ecNumber>
    </recommendedName>
</protein>
<name>A0A1G6MG68_9FIRM</name>
<organism evidence="4 5">
    <name type="scientific">Succiniclasticum ruminis</name>
    <dbReference type="NCBI Taxonomy" id="40841"/>
    <lineage>
        <taxon>Bacteria</taxon>
        <taxon>Bacillati</taxon>
        <taxon>Bacillota</taxon>
        <taxon>Negativicutes</taxon>
        <taxon>Acidaminococcales</taxon>
        <taxon>Acidaminococcaceae</taxon>
        <taxon>Succiniclasticum</taxon>
    </lineage>
</organism>
<dbReference type="Gene3D" id="3.30.70.270">
    <property type="match status" value="1"/>
</dbReference>
<reference evidence="5" key="1">
    <citation type="submission" date="2016-10" db="EMBL/GenBank/DDBJ databases">
        <authorList>
            <person name="Varghese N."/>
            <person name="Submissions S."/>
        </authorList>
    </citation>
    <scope>NUCLEOTIDE SEQUENCE [LARGE SCALE GENOMIC DNA]</scope>
    <source>
        <strain evidence="5">DSM 11005</strain>
    </source>
</reference>
<dbReference type="GO" id="GO:0006261">
    <property type="term" value="P:DNA-templated DNA replication"/>
    <property type="evidence" value="ECO:0007669"/>
    <property type="project" value="UniProtKB-UniRule"/>
</dbReference>